<dbReference type="Proteomes" id="UP000275078">
    <property type="component" value="Unassembled WGS sequence"/>
</dbReference>
<evidence type="ECO:0000256" key="1">
    <source>
        <dbReference type="SAM" id="MobiDB-lite"/>
    </source>
</evidence>
<feature type="compositionally biased region" description="Basic and acidic residues" evidence="1">
    <location>
        <begin position="24"/>
        <end position="38"/>
    </location>
</feature>
<protein>
    <submittedName>
        <fullName evidence="2">Uncharacterized protein</fullName>
    </submittedName>
</protein>
<feature type="compositionally biased region" description="Polar residues" evidence="1">
    <location>
        <begin position="1"/>
        <end position="23"/>
    </location>
</feature>
<evidence type="ECO:0000313" key="2">
    <source>
        <dbReference type="EMBL" id="RPA81354.1"/>
    </source>
</evidence>
<accession>A0A3N4II70</accession>
<sequence>MDSSPISHNPTTTESDAATNTQPEAHEDDTTHFDKSGPDRGQIQLSPLNKVPREIVLLIADQLADWTDYQAFRHSCRKIFDTVGRNHALRCFEFEEKIKKVLIEFLDICLCYLGGPEGEWNIPRSYIHRLLSTAGIRLHQPLTRCPFLGHFLKPGLTPEETEWYRFCRRQNLLFGALSTLVDKERVFDIDENYDHSSIFSLWHEKLFKLAHPDPPSGTTFENTWEWQILLEDNRSREGKSTTFLNNALGLKVLFEKAYQSPTLPGIEQVDRLLKLHRIAFIQCSVASLEGLRDLMEENESESPGWFEKCVQSVVDADLQAIIDRDHHDDLSGAVRSTGDKNEPILGELYDEVVLYGTGIFMYFNMINRLISKGICGVLQAWKYPEEFPEQALKMLE</sequence>
<dbReference type="AlphaFoldDB" id="A0A3N4II70"/>
<gene>
    <name evidence="2" type="ORF">BJ508DRAFT_414795</name>
</gene>
<proteinExistence type="predicted"/>
<reference evidence="2 3" key="1">
    <citation type="journal article" date="2018" name="Nat. Ecol. Evol.">
        <title>Pezizomycetes genomes reveal the molecular basis of ectomycorrhizal truffle lifestyle.</title>
        <authorList>
            <person name="Murat C."/>
            <person name="Payen T."/>
            <person name="Noel B."/>
            <person name="Kuo A."/>
            <person name="Morin E."/>
            <person name="Chen J."/>
            <person name="Kohler A."/>
            <person name="Krizsan K."/>
            <person name="Balestrini R."/>
            <person name="Da Silva C."/>
            <person name="Montanini B."/>
            <person name="Hainaut M."/>
            <person name="Levati E."/>
            <person name="Barry K.W."/>
            <person name="Belfiori B."/>
            <person name="Cichocki N."/>
            <person name="Clum A."/>
            <person name="Dockter R.B."/>
            <person name="Fauchery L."/>
            <person name="Guy J."/>
            <person name="Iotti M."/>
            <person name="Le Tacon F."/>
            <person name="Lindquist E.A."/>
            <person name="Lipzen A."/>
            <person name="Malagnac F."/>
            <person name="Mello A."/>
            <person name="Molinier V."/>
            <person name="Miyauchi S."/>
            <person name="Poulain J."/>
            <person name="Riccioni C."/>
            <person name="Rubini A."/>
            <person name="Sitrit Y."/>
            <person name="Splivallo R."/>
            <person name="Traeger S."/>
            <person name="Wang M."/>
            <person name="Zifcakova L."/>
            <person name="Wipf D."/>
            <person name="Zambonelli A."/>
            <person name="Paolocci F."/>
            <person name="Nowrousian M."/>
            <person name="Ottonello S."/>
            <person name="Baldrian P."/>
            <person name="Spatafora J.W."/>
            <person name="Henrissat B."/>
            <person name="Nagy L.G."/>
            <person name="Aury J.M."/>
            <person name="Wincker P."/>
            <person name="Grigoriev I.V."/>
            <person name="Bonfante P."/>
            <person name="Martin F.M."/>
        </authorList>
    </citation>
    <scope>NUCLEOTIDE SEQUENCE [LARGE SCALE GENOMIC DNA]</scope>
    <source>
        <strain evidence="2 3">RN42</strain>
    </source>
</reference>
<feature type="region of interest" description="Disordered" evidence="1">
    <location>
        <begin position="1"/>
        <end position="45"/>
    </location>
</feature>
<organism evidence="2 3">
    <name type="scientific">Ascobolus immersus RN42</name>
    <dbReference type="NCBI Taxonomy" id="1160509"/>
    <lineage>
        <taxon>Eukaryota</taxon>
        <taxon>Fungi</taxon>
        <taxon>Dikarya</taxon>
        <taxon>Ascomycota</taxon>
        <taxon>Pezizomycotina</taxon>
        <taxon>Pezizomycetes</taxon>
        <taxon>Pezizales</taxon>
        <taxon>Ascobolaceae</taxon>
        <taxon>Ascobolus</taxon>
    </lineage>
</organism>
<evidence type="ECO:0000313" key="3">
    <source>
        <dbReference type="Proteomes" id="UP000275078"/>
    </source>
</evidence>
<name>A0A3N4II70_ASCIM</name>
<keyword evidence="3" id="KW-1185">Reference proteome</keyword>
<dbReference type="EMBL" id="ML119680">
    <property type="protein sequence ID" value="RPA81354.1"/>
    <property type="molecule type" value="Genomic_DNA"/>
</dbReference>